<organism evidence="4 5">
    <name type="scientific">Nitrosomonas eutropha</name>
    <dbReference type="NCBI Taxonomy" id="916"/>
    <lineage>
        <taxon>Bacteria</taxon>
        <taxon>Pseudomonadati</taxon>
        <taxon>Pseudomonadota</taxon>
        <taxon>Betaproteobacteria</taxon>
        <taxon>Nitrosomonadales</taxon>
        <taxon>Nitrosomonadaceae</taxon>
        <taxon>Nitrosomonas</taxon>
    </lineage>
</organism>
<dbReference type="Pfam" id="PF23562">
    <property type="entry name" value="AMP-binding_C_3"/>
    <property type="match status" value="1"/>
</dbReference>
<dbReference type="InterPro" id="IPR020845">
    <property type="entry name" value="AMP-binding_CS"/>
</dbReference>
<dbReference type="EMBL" id="FPBL01000002">
    <property type="protein sequence ID" value="SFU45831.1"/>
    <property type="molecule type" value="Genomic_DNA"/>
</dbReference>
<evidence type="ECO:0000256" key="1">
    <source>
        <dbReference type="ARBA" id="ARBA00022741"/>
    </source>
</evidence>
<dbReference type="CDD" id="cd05907">
    <property type="entry name" value="VL_LC_FACS_like"/>
    <property type="match status" value="1"/>
</dbReference>
<dbReference type="GO" id="GO:0004467">
    <property type="term" value="F:long-chain fatty acid-CoA ligase activity"/>
    <property type="evidence" value="ECO:0007669"/>
    <property type="project" value="TreeGrafter"/>
</dbReference>
<reference evidence="4 5" key="1">
    <citation type="submission" date="2016-10" db="EMBL/GenBank/DDBJ databases">
        <authorList>
            <person name="de Groot N.N."/>
        </authorList>
    </citation>
    <scope>NUCLEOTIDE SEQUENCE [LARGE SCALE GENOMIC DNA]</scope>
    <source>
        <strain evidence="4 5">Nm24</strain>
    </source>
</reference>
<protein>
    <submittedName>
        <fullName evidence="4">Long-chain acyl-CoA synthetase</fullName>
    </submittedName>
</protein>
<dbReference type="Gene3D" id="3.40.50.12780">
    <property type="entry name" value="N-terminal domain of ligase-like"/>
    <property type="match status" value="1"/>
</dbReference>
<accession>A0A1I7GBU7</accession>
<dbReference type="PANTHER" id="PTHR43272">
    <property type="entry name" value="LONG-CHAIN-FATTY-ACID--COA LIGASE"/>
    <property type="match status" value="1"/>
</dbReference>
<dbReference type="PANTHER" id="PTHR43272:SF33">
    <property type="entry name" value="AMP-BINDING DOMAIN-CONTAINING PROTEIN-RELATED"/>
    <property type="match status" value="1"/>
</dbReference>
<dbReference type="SUPFAM" id="SSF56801">
    <property type="entry name" value="Acetyl-CoA synthetase-like"/>
    <property type="match status" value="1"/>
</dbReference>
<dbReference type="Pfam" id="PF00501">
    <property type="entry name" value="AMP-binding"/>
    <property type="match status" value="1"/>
</dbReference>
<dbReference type="InterPro" id="IPR042099">
    <property type="entry name" value="ANL_N_sf"/>
</dbReference>
<dbReference type="OrthoDB" id="9766486at2"/>
<proteinExistence type="predicted"/>
<dbReference type="GO" id="GO:0005524">
    <property type="term" value="F:ATP binding"/>
    <property type="evidence" value="ECO:0007669"/>
    <property type="project" value="UniProtKB-KW"/>
</dbReference>
<evidence type="ECO:0000313" key="4">
    <source>
        <dbReference type="EMBL" id="SFU45831.1"/>
    </source>
</evidence>
<dbReference type="InterPro" id="IPR000873">
    <property type="entry name" value="AMP-dep_synth/lig_dom"/>
</dbReference>
<feature type="domain" description="AMP-dependent synthetase/ligase" evidence="3">
    <location>
        <begin position="28"/>
        <end position="439"/>
    </location>
</feature>
<keyword evidence="2" id="KW-0067">ATP-binding</keyword>
<dbReference type="AlphaFoldDB" id="A0A1I7GBU7"/>
<dbReference type="RefSeq" id="WP_083414677.1">
    <property type="nucleotide sequence ID" value="NZ_FPBL01000002.1"/>
</dbReference>
<evidence type="ECO:0000313" key="5">
    <source>
        <dbReference type="Proteomes" id="UP000183926"/>
    </source>
</evidence>
<evidence type="ECO:0000256" key="2">
    <source>
        <dbReference type="ARBA" id="ARBA00022840"/>
    </source>
</evidence>
<sequence length="618" mass="68750">MNHLTAATPSRDMGVIPVETARTLDGLFREQVRRTPHTTAYRDYDVSQEAWLDYTWDDMASAVKLWQTALSRENLSPGDRVAIMVRNCPQWVMFEQAALGLGLVVVPLYIEDRAENAAWCLDNAGASLLLLENMVRWDALSEVAGQLSQLKRIVIINATSQDVHLTGDQRAIALQDWLPEKSENSPLAENQPDSLATIIYTSGTTGRPKGVMLSHHNVLSNAHACAQIVTVTPDDILLSFLPLSHTFERTAGYYTPMLCGATIAYARSTRQLPEDLLIVRPTILISVPRIYERIYAGIQEKLAEGSAVARLLFKLAVNVGYSRFEYQQKRTGWRISHLLWPLLDRLVARKVMEKLGGRLWQVMSGGAALSPEVSHTFIALGLPILQGYGLTETSPVVCANRLNDNVPASVGKPIPGVEVKLGEQNALLIRGPNVMLGYWNNPEATHAILSADGWLDSGDTAQIDEQGRITITGRLKDIIVTSTGEKIPPADMEAAILHDSIFEQIMVIGEGRSYLSALVVLSKHGWEVVATHCNAKNDPHALAYDEYAEEIILEKIARQISGFPGYAKIHRVLLIPEPWTVENEMLTPTLKLKRKNIYKHYQTEIDKLYVSRQENLNN</sequence>
<name>A0A1I7GBU7_9PROT</name>
<keyword evidence="1" id="KW-0547">Nucleotide-binding</keyword>
<dbReference type="GO" id="GO:0016020">
    <property type="term" value="C:membrane"/>
    <property type="evidence" value="ECO:0007669"/>
    <property type="project" value="TreeGrafter"/>
</dbReference>
<gene>
    <name evidence="4" type="ORF">SAMN05216339_102352</name>
</gene>
<dbReference type="Proteomes" id="UP000183926">
    <property type="component" value="Unassembled WGS sequence"/>
</dbReference>
<evidence type="ECO:0000259" key="3">
    <source>
        <dbReference type="Pfam" id="PF00501"/>
    </source>
</evidence>
<dbReference type="PROSITE" id="PS00455">
    <property type="entry name" value="AMP_BINDING"/>
    <property type="match status" value="1"/>
</dbReference>